<dbReference type="AlphaFoldDB" id="A0A1Z5KQG4"/>
<evidence type="ECO:0000313" key="7">
    <source>
        <dbReference type="Proteomes" id="UP000198406"/>
    </source>
</evidence>
<keyword evidence="7" id="KW-1185">Reference proteome</keyword>
<dbReference type="Gene3D" id="1.10.510.10">
    <property type="entry name" value="Transferase(Phosphotransferase) domain 1"/>
    <property type="match status" value="1"/>
</dbReference>
<gene>
    <name evidence="6" type="ORF">FisN_12Hh116</name>
</gene>
<keyword evidence="1" id="KW-0808">Transferase</keyword>
<keyword evidence="4" id="KW-0067">ATP-binding</keyword>
<dbReference type="SUPFAM" id="SSF56112">
    <property type="entry name" value="Protein kinase-like (PK-like)"/>
    <property type="match status" value="1"/>
</dbReference>
<comment type="caution">
    <text evidence="6">The sequence shown here is derived from an EMBL/GenBank/DDBJ whole genome shotgun (WGS) entry which is preliminary data.</text>
</comment>
<dbReference type="InterPro" id="IPR000719">
    <property type="entry name" value="Prot_kinase_dom"/>
</dbReference>
<evidence type="ECO:0000256" key="3">
    <source>
        <dbReference type="ARBA" id="ARBA00022777"/>
    </source>
</evidence>
<evidence type="ECO:0000256" key="4">
    <source>
        <dbReference type="ARBA" id="ARBA00022840"/>
    </source>
</evidence>
<dbReference type="SMART" id="SM00220">
    <property type="entry name" value="S_TKc"/>
    <property type="match status" value="1"/>
</dbReference>
<sequence length="466" mass="52887">MKTRSQEWWKRQLVQRSTATLNDDMERLFSESPFLSAHPSRDVAKFDRSEIVTGRVLGKGGFSVVYEVIGFDLDSFVSRSLRPEERKLREAYARNVLDPKTKRSRFVIKYLRPETVRHGFREAANDLVLEGEFLSRLQHENIIALHGLPVNGVNAWQDGLHDGYFLILDRLTETLDHCLHNKIAKAPSERKKMEYALDLASAIEYLHSHGIVFRDLKPSNLGFSSTGRIQLYDFGLARELPGDGNDLYEMSGVGTRRYMAPEVIRERLYNAKVDVYSWSMVVWQLFTHCKPYSLYSPVEHARHVCIGGERPPLGKGLDIHGDLKASLCLSPFLKDLLAHCWDESIRDRCSMSDVRRRMQCEMARMNGSFFYTEATPEGIEVTISFDLGSTRQFDRDEDNNTVSLTEKFGESFDETQSSLSLGHLVMKESVSDTEGCYPVLKSVLSGSTCSTSSLSAADSFLGTYII</sequence>
<dbReference type="OrthoDB" id="48004at2759"/>
<reference evidence="6 7" key="1">
    <citation type="journal article" date="2015" name="Plant Cell">
        <title>Oil accumulation by the oleaginous diatom Fistulifera solaris as revealed by the genome and transcriptome.</title>
        <authorList>
            <person name="Tanaka T."/>
            <person name="Maeda Y."/>
            <person name="Veluchamy A."/>
            <person name="Tanaka M."/>
            <person name="Abida H."/>
            <person name="Marechal E."/>
            <person name="Bowler C."/>
            <person name="Muto M."/>
            <person name="Sunaga Y."/>
            <person name="Tanaka M."/>
            <person name="Yoshino T."/>
            <person name="Taniguchi T."/>
            <person name="Fukuda Y."/>
            <person name="Nemoto M."/>
            <person name="Matsumoto M."/>
            <person name="Wong P.S."/>
            <person name="Aburatani S."/>
            <person name="Fujibuchi W."/>
        </authorList>
    </citation>
    <scope>NUCLEOTIDE SEQUENCE [LARGE SCALE GENOMIC DNA]</scope>
    <source>
        <strain evidence="6 7">JPCC DA0580</strain>
    </source>
</reference>
<keyword evidence="2" id="KW-0547">Nucleotide-binding</keyword>
<keyword evidence="3" id="KW-0418">Kinase</keyword>
<protein>
    <recommendedName>
        <fullName evidence="5">Protein kinase domain-containing protein</fullName>
    </recommendedName>
</protein>
<name>A0A1Z5KQG4_FISSO</name>
<organism evidence="6 7">
    <name type="scientific">Fistulifera solaris</name>
    <name type="common">Oleaginous diatom</name>
    <dbReference type="NCBI Taxonomy" id="1519565"/>
    <lineage>
        <taxon>Eukaryota</taxon>
        <taxon>Sar</taxon>
        <taxon>Stramenopiles</taxon>
        <taxon>Ochrophyta</taxon>
        <taxon>Bacillariophyta</taxon>
        <taxon>Bacillariophyceae</taxon>
        <taxon>Bacillariophycidae</taxon>
        <taxon>Naviculales</taxon>
        <taxon>Naviculaceae</taxon>
        <taxon>Fistulifera</taxon>
    </lineage>
</organism>
<evidence type="ECO:0000259" key="5">
    <source>
        <dbReference type="PROSITE" id="PS50011"/>
    </source>
</evidence>
<proteinExistence type="predicted"/>
<dbReference type="GO" id="GO:0004674">
    <property type="term" value="F:protein serine/threonine kinase activity"/>
    <property type="evidence" value="ECO:0007669"/>
    <property type="project" value="TreeGrafter"/>
</dbReference>
<dbReference type="GO" id="GO:0005524">
    <property type="term" value="F:ATP binding"/>
    <property type="evidence" value="ECO:0007669"/>
    <property type="project" value="UniProtKB-KW"/>
</dbReference>
<dbReference type="InterPro" id="IPR051681">
    <property type="entry name" value="Ser/Thr_Kinases-Pseudokinases"/>
</dbReference>
<dbReference type="InParanoid" id="A0A1Z5KQG4"/>
<dbReference type="Gene3D" id="3.30.200.20">
    <property type="entry name" value="Phosphorylase Kinase, domain 1"/>
    <property type="match status" value="1"/>
</dbReference>
<dbReference type="PANTHER" id="PTHR44329">
    <property type="entry name" value="SERINE/THREONINE-PROTEIN KINASE TNNI3K-RELATED"/>
    <property type="match status" value="1"/>
</dbReference>
<dbReference type="Proteomes" id="UP000198406">
    <property type="component" value="Unassembled WGS sequence"/>
</dbReference>
<dbReference type="InterPro" id="IPR011009">
    <property type="entry name" value="Kinase-like_dom_sf"/>
</dbReference>
<dbReference type="PANTHER" id="PTHR44329:SF288">
    <property type="entry name" value="MITOGEN-ACTIVATED PROTEIN KINASE KINASE KINASE 20"/>
    <property type="match status" value="1"/>
</dbReference>
<dbReference type="Pfam" id="PF00069">
    <property type="entry name" value="Pkinase"/>
    <property type="match status" value="1"/>
</dbReference>
<feature type="domain" description="Protein kinase" evidence="5">
    <location>
        <begin position="51"/>
        <end position="370"/>
    </location>
</feature>
<evidence type="ECO:0000313" key="6">
    <source>
        <dbReference type="EMBL" id="GAX28519.1"/>
    </source>
</evidence>
<dbReference type="EMBL" id="BDSP01000276">
    <property type="protein sequence ID" value="GAX28519.1"/>
    <property type="molecule type" value="Genomic_DNA"/>
</dbReference>
<evidence type="ECO:0000256" key="2">
    <source>
        <dbReference type="ARBA" id="ARBA00022741"/>
    </source>
</evidence>
<dbReference type="PROSITE" id="PS50011">
    <property type="entry name" value="PROTEIN_KINASE_DOM"/>
    <property type="match status" value="1"/>
</dbReference>
<evidence type="ECO:0000256" key="1">
    <source>
        <dbReference type="ARBA" id="ARBA00022679"/>
    </source>
</evidence>
<accession>A0A1Z5KQG4</accession>